<name>A0A6J4K3I1_9CHLR</name>
<dbReference type="EMBL" id="CADCTC010000263">
    <property type="protein sequence ID" value="CAA9294413.1"/>
    <property type="molecule type" value="Genomic_DNA"/>
</dbReference>
<accession>A0A6J4K3I1</accession>
<reference evidence="1" key="1">
    <citation type="submission" date="2020-02" db="EMBL/GenBank/DDBJ databases">
        <authorList>
            <person name="Meier V. D."/>
        </authorList>
    </citation>
    <scope>NUCLEOTIDE SEQUENCE</scope>
    <source>
        <strain evidence="1">AVDCRST_MAG77</strain>
    </source>
</reference>
<sequence>MPEPPPPAGSPRSSTAIGHPFILWTQLEGALDPPIRPLVEALNATGWALTVFSCGGHPDEPDSVLRGRRQAHVDVVVSDLGRWRRAIAAMKRQLRRDVRLTEGDLGQAPPWLQAHLPAHQLGGARWSYRRLVFEPRPYDAPADAVRATLDAAISTALGVLAALQADTVSPAT</sequence>
<organism evidence="1">
    <name type="scientific">uncultured Chloroflexota bacterium</name>
    <dbReference type="NCBI Taxonomy" id="166587"/>
    <lineage>
        <taxon>Bacteria</taxon>
        <taxon>Bacillati</taxon>
        <taxon>Chloroflexota</taxon>
        <taxon>environmental samples</taxon>
    </lineage>
</organism>
<dbReference type="AlphaFoldDB" id="A0A6J4K3I1"/>
<gene>
    <name evidence="1" type="ORF">AVDCRST_MAG77-5041</name>
</gene>
<evidence type="ECO:0000313" key="1">
    <source>
        <dbReference type="EMBL" id="CAA9294413.1"/>
    </source>
</evidence>
<proteinExistence type="predicted"/>
<protein>
    <submittedName>
        <fullName evidence="1">Uncharacterized protein</fullName>
    </submittedName>
</protein>